<dbReference type="CDD" id="cd00303">
    <property type="entry name" value="retropepsin_like"/>
    <property type="match status" value="1"/>
</dbReference>
<dbReference type="InterPro" id="IPR036397">
    <property type="entry name" value="RNaseH_sf"/>
</dbReference>
<dbReference type="GO" id="GO:0004519">
    <property type="term" value="F:endonuclease activity"/>
    <property type="evidence" value="ECO:0007669"/>
    <property type="project" value="UniProtKB-KW"/>
</dbReference>
<keyword evidence="1" id="KW-0808">Transferase</keyword>
<comment type="caution">
    <text evidence="9">The sequence shown here is derived from an EMBL/GenBank/DDBJ whole genome shotgun (WGS) entry which is preliminary data.</text>
</comment>
<feature type="region of interest" description="Disordered" evidence="7">
    <location>
        <begin position="1"/>
        <end position="23"/>
    </location>
</feature>
<dbReference type="Gene3D" id="2.40.50.40">
    <property type="match status" value="1"/>
</dbReference>
<dbReference type="Gene3D" id="1.10.340.70">
    <property type="match status" value="1"/>
</dbReference>
<dbReference type="InterPro" id="IPR043128">
    <property type="entry name" value="Rev_trsase/Diguanyl_cyclase"/>
</dbReference>
<name>A0A6G0WVG4_9STRA</name>
<evidence type="ECO:0000256" key="7">
    <source>
        <dbReference type="SAM" id="MobiDB-lite"/>
    </source>
</evidence>
<keyword evidence="2" id="KW-0548">Nucleotidyltransferase</keyword>
<dbReference type="Pfam" id="PF17921">
    <property type="entry name" value="Integrase_H2C2"/>
    <property type="match status" value="1"/>
</dbReference>
<reference evidence="9 10" key="1">
    <citation type="submission" date="2019-07" db="EMBL/GenBank/DDBJ databases">
        <title>Genomics analysis of Aphanomyces spp. identifies a new class of oomycete effector associated with host adaptation.</title>
        <authorList>
            <person name="Gaulin E."/>
        </authorList>
    </citation>
    <scope>NUCLEOTIDE SEQUENCE [LARGE SCALE GENOMIC DNA]</scope>
    <source>
        <strain evidence="9 10">ATCC 201684</strain>
    </source>
</reference>
<keyword evidence="6" id="KW-0695">RNA-directed DNA polymerase</keyword>
<dbReference type="Pfam" id="PF00078">
    <property type="entry name" value="RVT_1"/>
    <property type="match status" value="1"/>
</dbReference>
<dbReference type="GO" id="GO:0003964">
    <property type="term" value="F:RNA-directed DNA polymerase activity"/>
    <property type="evidence" value="ECO:0007669"/>
    <property type="project" value="UniProtKB-KW"/>
</dbReference>
<protein>
    <recommendedName>
        <fullName evidence="8">Integrase catalytic domain-containing protein</fullName>
    </recommendedName>
</protein>
<dbReference type="PANTHER" id="PTHR37984:SF5">
    <property type="entry name" value="PROTEIN NYNRIN-LIKE"/>
    <property type="match status" value="1"/>
</dbReference>
<feature type="region of interest" description="Disordered" evidence="7">
    <location>
        <begin position="298"/>
        <end position="335"/>
    </location>
</feature>
<feature type="domain" description="Integrase catalytic" evidence="8">
    <location>
        <begin position="1210"/>
        <end position="1371"/>
    </location>
</feature>
<dbReference type="CDD" id="cd00024">
    <property type="entry name" value="CD_CSD"/>
    <property type="match status" value="1"/>
</dbReference>
<proteinExistence type="predicted"/>
<dbReference type="PROSITE" id="PS50994">
    <property type="entry name" value="INTEGRASE"/>
    <property type="match status" value="1"/>
</dbReference>
<dbReference type="Gene3D" id="3.30.420.10">
    <property type="entry name" value="Ribonuclease H-like superfamily/Ribonuclease H"/>
    <property type="match status" value="1"/>
</dbReference>
<dbReference type="CDD" id="cd01647">
    <property type="entry name" value="RT_LTR"/>
    <property type="match status" value="1"/>
</dbReference>
<keyword evidence="3" id="KW-0540">Nuclease</keyword>
<dbReference type="EMBL" id="VJMJ01000143">
    <property type="protein sequence ID" value="KAF0731460.1"/>
    <property type="molecule type" value="Genomic_DNA"/>
</dbReference>
<dbReference type="VEuPathDB" id="FungiDB:AeMF1_006299"/>
<dbReference type="SUPFAM" id="SSF53098">
    <property type="entry name" value="Ribonuclease H-like"/>
    <property type="match status" value="1"/>
</dbReference>
<dbReference type="GO" id="GO:0016787">
    <property type="term" value="F:hydrolase activity"/>
    <property type="evidence" value="ECO:0007669"/>
    <property type="project" value="UniProtKB-KW"/>
</dbReference>
<dbReference type="Gene3D" id="3.30.70.270">
    <property type="match status" value="2"/>
</dbReference>
<evidence type="ECO:0000256" key="1">
    <source>
        <dbReference type="ARBA" id="ARBA00022679"/>
    </source>
</evidence>
<dbReference type="InterPro" id="IPR000477">
    <property type="entry name" value="RT_dom"/>
</dbReference>
<evidence type="ECO:0000313" key="9">
    <source>
        <dbReference type="EMBL" id="KAF0731460.1"/>
    </source>
</evidence>
<dbReference type="PANTHER" id="PTHR37984">
    <property type="entry name" value="PROTEIN CBG26694"/>
    <property type="match status" value="1"/>
</dbReference>
<keyword evidence="5" id="KW-0378">Hydrolase</keyword>
<gene>
    <name evidence="9" type="ORF">Ae201684_011361</name>
</gene>
<dbReference type="InterPro" id="IPR001584">
    <property type="entry name" value="Integrase_cat-core"/>
</dbReference>
<dbReference type="SUPFAM" id="SSF56672">
    <property type="entry name" value="DNA/RNA polymerases"/>
    <property type="match status" value="1"/>
</dbReference>
<keyword evidence="10" id="KW-1185">Reference proteome</keyword>
<evidence type="ECO:0000256" key="4">
    <source>
        <dbReference type="ARBA" id="ARBA00022759"/>
    </source>
</evidence>
<dbReference type="Gene3D" id="3.10.10.10">
    <property type="entry name" value="HIV Type 1 Reverse Transcriptase, subunit A, domain 1"/>
    <property type="match status" value="1"/>
</dbReference>
<evidence type="ECO:0000256" key="3">
    <source>
        <dbReference type="ARBA" id="ARBA00022722"/>
    </source>
</evidence>
<keyword evidence="4" id="KW-0255">Endonuclease</keyword>
<evidence type="ECO:0000313" key="10">
    <source>
        <dbReference type="Proteomes" id="UP000481153"/>
    </source>
</evidence>
<dbReference type="CDD" id="cd09274">
    <property type="entry name" value="RNase_HI_RT_Ty3"/>
    <property type="match status" value="1"/>
</dbReference>
<evidence type="ECO:0000256" key="2">
    <source>
        <dbReference type="ARBA" id="ARBA00022695"/>
    </source>
</evidence>
<dbReference type="GO" id="GO:0015074">
    <property type="term" value="P:DNA integration"/>
    <property type="evidence" value="ECO:0007669"/>
    <property type="project" value="InterPro"/>
</dbReference>
<dbReference type="Proteomes" id="UP000481153">
    <property type="component" value="Unassembled WGS sequence"/>
</dbReference>
<dbReference type="Pfam" id="PF17917">
    <property type="entry name" value="RT_RNaseH"/>
    <property type="match status" value="1"/>
</dbReference>
<feature type="compositionally biased region" description="Basic and acidic residues" evidence="7">
    <location>
        <begin position="298"/>
        <end position="322"/>
    </location>
</feature>
<dbReference type="InterPro" id="IPR041373">
    <property type="entry name" value="RT_RNaseH"/>
</dbReference>
<dbReference type="InterPro" id="IPR041588">
    <property type="entry name" value="Integrase_H2C2"/>
</dbReference>
<dbReference type="InterPro" id="IPR012337">
    <property type="entry name" value="RNaseH-like_sf"/>
</dbReference>
<dbReference type="InterPro" id="IPR043502">
    <property type="entry name" value="DNA/RNA_pol_sf"/>
</dbReference>
<organism evidence="9 10">
    <name type="scientific">Aphanomyces euteiches</name>
    <dbReference type="NCBI Taxonomy" id="100861"/>
    <lineage>
        <taxon>Eukaryota</taxon>
        <taxon>Sar</taxon>
        <taxon>Stramenopiles</taxon>
        <taxon>Oomycota</taxon>
        <taxon>Saprolegniomycetes</taxon>
        <taxon>Saprolegniales</taxon>
        <taxon>Verrucalvaceae</taxon>
        <taxon>Aphanomyces</taxon>
    </lineage>
</organism>
<accession>A0A6G0WVG4</accession>
<evidence type="ECO:0000256" key="6">
    <source>
        <dbReference type="ARBA" id="ARBA00022918"/>
    </source>
</evidence>
<evidence type="ECO:0000259" key="8">
    <source>
        <dbReference type="PROSITE" id="PS50994"/>
    </source>
</evidence>
<dbReference type="Pfam" id="PF00665">
    <property type="entry name" value="rve"/>
    <property type="match status" value="1"/>
</dbReference>
<dbReference type="GO" id="GO:0003676">
    <property type="term" value="F:nucleic acid binding"/>
    <property type="evidence" value="ECO:0007669"/>
    <property type="project" value="InterPro"/>
</dbReference>
<evidence type="ECO:0000256" key="5">
    <source>
        <dbReference type="ARBA" id="ARBA00022801"/>
    </source>
</evidence>
<sequence>MDASNPAHQALPKTPTSAPNQSFDWSNEQQMALAFERFVQMNPHLLHQQSKVPLPTPTFNHFPHLYDEVMEAKTRQASAHFNKPFHPDEFKQLVSFDNIACPELTKPDLTEMKSFWKKYVRYRKELDEKYKIFDGSVAIQFKNVRQCMDEYTFESLCLYRWNRDPDDVSDEDVNCLFEADCLGSKVDIKIFLDKLEKDLKMDKSVTDGPSRVLCLVRLFDKICTESGFPKYYEIEVEASRRYFLNALEPISVRKKISTELRFSKKRYMVWKDFVDLCIDYMKTWCMYEDVFKSDTRPEAKPEARKKFDRPNQKPRVEKKQAESADTAAPGDAKAKASKPSYTCLKCQSVDHNVWKCPKLKDEAEAKSLLKAYYDAKRAAEPKKPNVDSLLSATGSDFIQAVCAGLEMKVLFDSGADVCVISRDFVRRATASGSTLHLKPLQAPVTALAFNGTPVVIRDGVKIDLSIPTNAGPIVMTNLRYLLVSKSVMRQLGFDQQTLLLNAQSIRPVWDFEPEYDPTTGQRLVGSLRVNAHDDLIHDGDEMCLPRPQPLDQQKIHVRNILDGKLEVAWQNGMDPVAHAKLTSLLTKFEDVFRIEIGRDPPVKVPPMVVKLKPGATPVKCGARRYSLNHREFMKTHMEELCEAGLMYRNDSSAWASPPYIVAKPGTNKYRMTVDVRSVNSRTEPVQWPMPVIEVVMENLAGSTCFVALDFFKGYWQFPLDPSCCDLYTIMTDLGICRLLSSHSDKYVQVTIIQVLLVWIDDLLVYAKTHSDLMNCFEEVLSICSETGLKLNPDKCEFFATELKWCGKLVSGSGVRHDPGRIAALQSMSLPRTGADLMQFLCAVNWMRSHIPRYNEVVAPLMAALQRVYSQSGLKTKKKLEKFVLPADFFSDAEKTNYDHIKEQLSSSVKLAHHDPSKMVCVFPDASLRFWGAIVTQVPMNQLSLSIDSQDHEPLAFLSGPFRGSQMAWSIIEKEAFSIVETCKRMDFLLLRPNGFKLYTDHRNLTFLYDPHSCSRDIARYTAEKVQRWGLVMMGFNYTIHHIDGEDNVWADLLSRWGAQHIPPSVQALHVIPSNPSPLLDEDFVWPSVDEIIALQDKALVEHPQLVEKDPTCPDVLTTHRPYCSSEGRMWIPSCDPGSNTITNIKIRIMVLGHCGTAGHRGLEMTLKAVSERFTWCDLIEDVKLFCSQCFHCQKSASGTMVPVPLGSQIHASRPNEVLHFDFLYMGPSDTGDMYVCILKDDHSMCLQGTNHPSADSDAACFALHSWFNWFGIVRTWISDQGSHFKNRCVAEMQRVYGAHHHFTLPGCPWANGSIEIVNKHFLKLVRCLLAEWKLPHTSWPRVTSIAIKILNHSPSRLLKGLAPITVFCNLPPCLPLNGICHPDTFTPIPPEEFDAFLASRYDGLEALQQSIYDMHSDLAAHKDKIRSQKRAQKNRGAVPQQFSIGDFVLVLKKSTSVPKTLYMWDGPWIITRTISNWTYEVQNFETKALLRRMLSFLILSSFCSVGNEVKKIVDARFNLVAKMYECQVVWLGMEDDTTWEPARHLYEDVFTLFKEFVLMKSSSTGEGHPEFALYKAMQIEFPLDGNAPTQHGKLKKSRKKGPSVRAIFAGKLPFKTQAGLLKRGV</sequence>
<feature type="compositionally biased region" description="Polar residues" evidence="7">
    <location>
        <begin position="14"/>
        <end position="23"/>
    </location>
</feature>
<dbReference type="InterPro" id="IPR050951">
    <property type="entry name" value="Retrovirus_Pol_polyprotein"/>
</dbReference>